<proteinExistence type="predicted"/>
<name>A0ABD3WVL1_SINWO</name>
<protein>
    <submittedName>
        <fullName evidence="2">Uncharacterized protein</fullName>
    </submittedName>
</protein>
<organism evidence="2 3">
    <name type="scientific">Sinanodonta woodiana</name>
    <name type="common">Chinese pond mussel</name>
    <name type="synonym">Anodonta woodiana</name>
    <dbReference type="NCBI Taxonomy" id="1069815"/>
    <lineage>
        <taxon>Eukaryota</taxon>
        <taxon>Metazoa</taxon>
        <taxon>Spiralia</taxon>
        <taxon>Lophotrochozoa</taxon>
        <taxon>Mollusca</taxon>
        <taxon>Bivalvia</taxon>
        <taxon>Autobranchia</taxon>
        <taxon>Heteroconchia</taxon>
        <taxon>Palaeoheterodonta</taxon>
        <taxon>Unionida</taxon>
        <taxon>Unionoidea</taxon>
        <taxon>Unionidae</taxon>
        <taxon>Unioninae</taxon>
        <taxon>Sinanodonta</taxon>
    </lineage>
</organism>
<gene>
    <name evidence="2" type="ORF">ACJMK2_035447</name>
</gene>
<keyword evidence="1" id="KW-1133">Transmembrane helix</keyword>
<feature type="transmembrane region" description="Helical" evidence="1">
    <location>
        <begin position="33"/>
        <end position="51"/>
    </location>
</feature>
<keyword evidence="1" id="KW-0812">Transmembrane</keyword>
<evidence type="ECO:0000256" key="1">
    <source>
        <dbReference type="SAM" id="Phobius"/>
    </source>
</evidence>
<reference evidence="2 3" key="1">
    <citation type="submission" date="2024-11" db="EMBL/GenBank/DDBJ databases">
        <title>Chromosome-level genome assembly of the freshwater bivalve Anodonta woodiana.</title>
        <authorList>
            <person name="Chen X."/>
        </authorList>
    </citation>
    <scope>NUCLEOTIDE SEQUENCE [LARGE SCALE GENOMIC DNA]</scope>
    <source>
        <strain evidence="2">MN2024</strain>
        <tissue evidence="2">Gills</tissue>
    </source>
</reference>
<keyword evidence="3" id="KW-1185">Reference proteome</keyword>
<evidence type="ECO:0000313" key="2">
    <source>
        <dbReference type="EMBL" id="KAL3877797.1"/>
    </source>
</evidence>
<keyword evidence="1" id="KW-0472">Membrane</keyword>
<sequence length="153" mass="17161">MASLDKQANTATPIDTGAIFHEVSPKIIWCLRIFNVAVLLMTVIAFVLCIVKGNDHQTYYLLACNTIISSLIGIVVNWWYRGGDLGAEKYWYIFLVGVVIMFQCVTTDIYVFHVLPTPAITTTAEPITRFTMNYTTHNNSMVPVHNSTTTLKP</sequence>
<accession>A0ABD3WVL1</accession>
<evidence type="ECO:0000313" key="3">
    <source>
        <dbReference type="Proteomes" id="UP001634394"/>
    </source>
</evidence>
<comment type="caution">
    <text evidence="2">The sequence shown here is derived from an EMBL/GenBank/DDBJ whole genome shotgun (WGS) entry which is preliminary data.</text>
</comment>
<feature type="transmembrane region" description="Helical" evidence="1">
    <location>
        <begin position="92"/>
        <end position="112"/>
    </location>
</feature>
<feature type="transmembrane region" description="Helical" evidence="1">
    <location>
        <begin position="58"/>
        <end position="80"/>
    </location>
</feature>
<dbReference type="Proteomes" id="UP001634394">
    <property type="component" value="Unassembled WGS sequence"/>
</dbReference>
<dbReference type="EMBL" id="JBJQND010000005">
    <property type="protein sequence ID" value="KAL3877797.1"/>
    <property type="molecule type" value="Genomic_DNA"/>
</dbReference>
<dbReference type="AlphaFoldDB" id="A0ABD3WVL1"/>